<name>A0A834MB50_RHYFE</name>
<evidence type="ECO:0000313" key="2">
    <source>
        <dbReference type="EMBL" id="KAF7271379.1"/>
    </source>
</evidence>
<sequence length="147" mass="15874">MGKGRGIEINLEFILRIIELILVIVALALLMTMSTEYKSPAYVGYMQYYSNFAFQQQGDAFIAQNISASVYIIILLIILGLLVIKDKELDKQFSGVLLIIGALLLLGSGIAVAVVGGNYTSFIVSGIMAIVAGIALFIDALKCFGLF</sequence>
<protein>
    <submittedName>
        <fullName evidence="2">Uncharacterized protein</fullName>
    </submittedName>
</protein>
<feature type="transmembrane region" description="Helical" evidence="1">
    <location>
        <begin position="96"/>
        <end position="116"/>
    </location>
</feature>
<gene>
    <name evidence="2" type="ORF">GWI33_015734</name>
</gene>
<keyword evidence="1" id="KW-1133">Transmembrane helix</keyword>
<reference evidence="2" key="1">
    <citation type="submission" date="2020-08" db="EMBL/GenBank/DDBJ databases">
        <title>Genome sequencing and assembly of the red palm weevil Rhynchophorus ferrugineus.</title>
        <authorList>
            <person name="Dias G.B."/>
            <person name="Bergman C.M."/>
            <person name="Manee M."/>
        </authorList>
    </citation>
    <scope>NUCLEOTIDE SEQUENCE</scope>
    <source>
        <strain evidence="2">AA-2017</strain>
        <tissue evidence="2">Whole larva</tissue>
    </source>
</reference>
<proteinExistence type="predicted"/>
<feature type="transmembrane region" description="Helical" evidence="1">
    <location>
        <begin position="13"/>
        <end position="33"/>
    </location>
</feature>
<dbReference type="Proteomes" id="UP000625711">
    <property type="component" value="Unassembled WGS sequence"/>
</dbReference>
<feature type="transmembrane region" description="Helical" evidence="1">
    <location>
        <begin position="122"/>
        <end position="141"/>
    </location>
</feature>
<accession>A0A834MB50</accession>
<comment type="caution">
    <text evidence="2">The sequence shown here is derived from an EMBL/GenBank/DDBJ whole genome shotgun (WGS) entry which is preliminary data.</text>
</comment>
<dbReference type="EMBL" id="JAACXV010013969">
    <property type="protein sequence ID" value="KAF7271379.1"/>
    <property type="molecule type" value="Genomic_DNA"/>
</dbReference>
<organism evidence="2 3">
    <name type="scientific">Rhynchophorus ferrugineus</name>
    <name type="common">Red palm weevil</name>
    <name type="synonym">Curculio ferrugineus</name>
    <dbReference type="NCBI Taxonomy" id="354439"/>
    <lineage>
        <taxon>Eukaryota</taxon>
        <taxon>Metazoa</taxon>
        <taxon>Ecdysozoa</taxon>
        <taxon>Arthropoda</taxon>
        <taxon>Hexapoda</taxon>
        <taxon>Insecta</taxon>
        <taxon>Pterygota</taxon>
        <taxon>Neoptera</taxon>
        <taxon>Endopterygota</taxon>
        <taxon>Coleoptera</taxon>
        <taxon>Polyphaga</taxon>
        <taxon>Cucujiformia</taxon>
        <taxon>Curculionidae</taxon>
        <taxon>Dryophthorinae</taxon>
        <taxon>Rhynchophorus</taxon>
    </lineage>
</organism>
<feature type="transmembrane region" description="Helical" evidence="1">
    <location>
        <begin position="61"/>
        <end position="84"/>
    </location>
</feature>
<dbReference type="AlphaFoldDB" id="A0A834MB50"/>
<evidence type="ECO:0000256" key="1">
    <source>
        <dbReference type="SAM" id="Phobius"/>
    </source>
</evidence>
<keyword evidence="1" id="KW-0812">Transmembrane</keyword>
<keyword evidence="3" id="KW-1185">Reference proteome</keyword>
<evidence type="ECO:0000313" key="3">
    <source>
        <dbReference type="Proteomes" id="UP000625711"/>
    </source>
</evidence>
<keyword evidence="1" id="KW-0472">Membrane</keyword>